<name>A0ABP8APU8_9ACTN</name>
<dbReference type="Pfam" id="PF22369">
    <property type="entry name" value="GLMA_2nd"/>
    <property type="match status" value="1"/>
</dbReference>
<dbReference type="InterPro" id="IPR054746">
    <property type="entry name" value="GLMA-like_second"/>
</dbReference>
<comment type="similarity">
    <text evidence="1 2">Belongs to the glycosyl hydrolase 35 family.</text>
</comment>
<accession>A0ABP8APU8</accession>
<dbReference type="InterPro" id="IPR031330">
    <property type="entry name" value="Gly_Hdrlase_35_cat"/>
</dbReference>
<dbReference type="Gene3D" id="3.20.20.80">
    <property type="entry name" value="Glycosidases"/>
    <property type="match status" value="1"/>
</dbReference>
<proteinExistence type="inferred from homology"/>
<dbReference type="SUPFAM" id="SSF51445">
    <property type="entry name" value="(Trans)glycosidases"/>
    <property type="match status" value="1"/>
</dbReference>
<dbReference type="EMBL" id="BAABAQ010000003">
    <property type="protein sequence ID" value="GAA4187666.1"/>
    <property type="molecule type" value="Genomic_DNA"/>
</dbReference>
<gene>
    <name evidence="5" type="ORF">GCM10022252_21650</name>
</gene>
<dbReference type="RefSeq" id="WP_344917635.1">
    <property type="nucleotide sequence ID" value="NZ_BAABAQ010000003.1"/>
</dbReference>
<keyword evidence="6" id="KW-1185">Reference proteome</keyword>
<dbReference type="PANTHER" id="PTHR23421">
    <property type="entry name" value="BETA-GALACTOSIDASE RELATED"/>
    <property type="match status" value="1"/>
</dbReference>
<dbReference type="Pfam" id="PF01301">
    <property type="entry name" value="Glyco_hydro_35"/>
    <property type="match status" value="1"/>
</dbReference>
<sequence>MTIEIRDGVTIIDGVARMLVTADYPYYRDAPSRWADRLRSVRDELGIDVITSYIPWRHHQPSPGMAPDFTGESHPGTDVVRFLRLCGELGLKVIAKPGPFVHAEVDYGGLPDWVSPAADPAIEPLLDARGVPSLWSREALPAPLCPAFEAHTRRWLSAVGEEVLESASYPDGPVIMTQIANEGIFTNGALPLTAYDYSPSGLAFFRSRLREWYGTLEDYNHAHATGVASWDEIEPPGARTGPGRSEGAAAHADWGRFHAAYLAEVYHRWSRAVGCRVPVVVNLNPPTVGDLDAWLARVRPAAWDGVHYGFTNWMGVVSADPDAHARYVMAAKLAPGPNLEENWGFSELYDRAYADATTSYHQTLLALACGATGFNVYTGVSTSGWSPALDSRHTAPYPDCAPIDQDGAATAKAPVVKALADFFALHGAEFLECAPVTGAAFGLYRPHAALAAWPDGTGTPECGRSLRAFHDRMRAAGADYAIVDLETATAGQLAAHPSITVSEGPPMRGDVQDLLTAYQAGGGLVGTGESPVPVPEARVTHGEADVYVRRHPGRDVRYMTVLARSDNDGPIRVETGEGTFELSTCRGGGAVLRLAGGRLDDFIVKGRNAFLDSDVPASIAFGDTVHASDRPADLVMVDAVLRVLGDDLALRR</sequence>
<dbReference type="Proteomes" id="UP001501251">
    <property type="component" value="Unassembled WGS sequence"/>
</dbReference>
<comment type="caution">
    <text evidence="5">The sequence shown here is derived from an EMBL/GenBank/DDBJ whole genome shotgun (WGS) entry which is preliminary data.</text>
</comment>
<evidence type="ECO:0000256" key="2">
    <source>
        <dbReference type="RuleBase" id="RU003679"/>
    </source>
</evidence>
<evidence type="ECO:0000259" key="3">
    <source>
        <dbReference type="Pfam" id="PF01301"/>
    </source>
</evidence>
<organism evidence="5 6">
    <name type="scientific">Streptosporangium oxazolinicum</name>
    <dbReference type="NCBI Taxonomy" id="909287"/>
    <lineage>
        <taxon>Bacteria</taxon>
        <taxon>Bacillati</taxon>
        <taxon>Actinomycetota</taxon>
        <taxon>Actinomycetes</taxon>
        <taxon>Streptosporangiales</taxon>
        <taxon>Streptosporangiaceae</taxon>
        <taxon>Streptosporangium</taxon>
    </lineage>
</organism>
<feature type="domain" description="Glycoside hydrolase 35 catalytic" evidence="3">
    <location>
        <begin position="11"/>
        <end position="115"/>
    </location>
</feature>
<evidence type="ECO:0000313" key="5">
    <source>
        <dbReference type="EMBL" id="GAA4187666.1"/>
    </source>
</evidence>
<evidence type="ECO:0000259" key="4">
    <source>
        <dbReference type="Pfam" id="PF22369"/>
    </source>
</evidence>
<protein>
    <recommendedName>
        <fullName evidence="7">Beta-galactosidase</fullName>
    </recommendedName>
</protein>
<feature type="domain" description="GLMA-like second" evidence="4">
    <location>
        <begin position="471"/>
        <end position="531"/>
    </location>
</feature>
<dbReference type="InterPro" id="IPR017853">
    <property type="entry name" value="GH"/>
</dbReference>
<evidence type="ECO:0000256" key="1">
    <source>
        <dbReference type="ARBA" id="ARBA00009809"/>
    </source>
</evidence>
<evidence type="ECO:0008006" key="7">
    <source>
        <dbReference type="Google" id="ProtNLM"/>
    </source>
</evidence>
<reference evidence="6" key="1">
    <citation type="journal article" date="2019" name="Int. J. Syst. Evol. Microbiol.">
        <title>The Global Catalogue of Microorganisms (GCM) 10K type strain sequencing project: providing services to taxonomists for standard genome sequencing and annotation.</title>
        <authorList>
            <consortium name="The Broad Institute Genomics Platform"/>
            <consortium name="The Broad Institute Genome Sequencing Center for Infectious Disease"/>
            <person name="Wu L."/>
            <person name="Ma J."/>
        </authorList>
    </citation>
    <scope>NUCLEOTIDE SEQUENCE [LARGE SCALE GENOMIC DNA]</scope>
    <source>
        <strain evidence="6">JCM 17388</strain>
    </source>
</reference>
<dbReference type="InterPro" id="IPR001944">
    <property type="entry name" value="Glycoside_Hdrlase_35"/>
</dbReference>
<evidence type="ECO:0000313" key="6">
    <source>
        <dbReference type="Proteomes" id="UP001501251"/>
    </source>
</evidence>